<protein>
    <submittedName>
        <fullName evidence="3">Pleckstrin homology domain-containing family F member 2 isoform X2</fullName>
    </submittedName>
</protein>
<dbReference type="GeneID" id="109376206"/>
<accession>A0A8B7QG85</accession>
<dbReference type="AlphaFoldDB" id="A0A8B7QG85"/>
<keyword evidence="2" id="KW-1185">Reference proteome</keyword>
<dbReference type="Proteomes" id="UP000694851">
    <property type="component" value="Unplaced"/>
</dbReference>
<dbReference type="OrthoDB" id="70570at2759"/>
<reference evidence="3" key="1">
    <citation type="submission" date="2025-08" db="UniProtKB">
        <authorList>
            <consortium name="RefSeq"/>
        </authorList>
    </citation>
    <scope>IDENTIFICATION</scope>
    <source>
        <tissue evidence="3">Muscle</tissue>
    </source>
</reference>
<dbReference type="CTD" id="79666"/>
<sequence>MEFQSTPRRSQPLAPGSDQVEDTQIGIHNATPNRFVLSFSSPPSSITKMTLTQEQADTAIGQDTLLHKENLFVIPIADSNHITLPFFTQNISRFCGHTRLIKCMKFVFIGHINEFLAASAGKEMVIFILKQLHPPCHKEEPRLFYYSLYYCIWQPQWGAVEGFLQRSDMILCGPVWRGERREGVLWR</sequence>
<evidence type="ECO:0000313" key="2">
    <source>
        <dbReference type="Proteomes" id="UP000694851"/>
    </source>
</evidence>
<proteinExistence type="predicted"/>
<evidence type="ECO:0000313" key="3">
    <source>
        <dbReference type="RefSeq" id="XP_019487561.1"/>
    </source>
</evidence>
<gene>
    <name evidence="3" type="primary">PLEKHF2</name>
</gene>
<name>A0A8B7QG85_HIPAR</name>
<evidence type="ECO:0000256" key="1">
    <source>
        <dbReference type="SAM" id="MobiDB-lite"/>
    </source>
</evidence>
<dbReference type="RefSeq" id="XP_019487561.1">
    <property type="nucleotide sequence ID" value="XM_019632016.1"/>
</dbReference>
<organism evidence="2 3">
    <name type="scientific">Hipposideros armiger</name>
    <name type="common">Great Himalayan leaf-nosed bat</name>
    <dbReference type="NCBI Taxonomy" id="186990"/>
    <lineage>
        <taxon>Eukaryota</taxon>
        <taxon>Metazoa</taxon>
        <taxon>Chordata</taxon>
        <taxon>Craniata</taxon>
        <taxon>Vertebrata</taxon>
        <taxon>Euteleostomi</taxon>
        <taxon>Mammalia</taxon>
        <taxon>Eutheria</taxon>
        <taxon>Laurasiatheria</taxon>
        <taxon>Chiroptera</taxon>
        <taxon>Yinpterochiroptera</taxon>
        <taxon>Rhinolophoidea</taxon>
        <taxon>Hipposideridae</taxon>
        <taxon>Hipposideros</taxon>
    </lineage>
</organism>
<feature type="region of interest" description="Disordered" evidence="1">
    <location>
        <begin position="1"/>
        <end position="20"/>
    </location>
</feature>